<dbReference type="EMBL" id="JBHMEI010000004">
    <property type="protein sequence ID" value="MFB9201241.1"/>
    <property type="molecule type" value="Genomic_DNA"/>
</dbReference>
<dbReference type="InterPro" id="IPR003658">
    <property type="entry name" value="Anti-sigma_ant"/>
</dbReference>
<proteinExistence type="inferred from homology"/>
<sequence length="110" mass="11768">MDSLHLTTSRQDTTVTVSLAGELDIATTEAVRGHLLGALEEAGRARRPDVSVVIEVSGLSFIDAAGLGILVSVHNQAARRHTTLRLANVPPNMRRLLRITGLDAHLTPQS</sequence>
<comment type="caution">
    <text evidence="4">The sequence shown here is derived from an EMBL/GenBank/DDBJ whole genome shotgun (WGS) entry which is preliminary data.</text>
</comment>
<comment type="similarity">
    <text evidence="1 2">Belongs to the anti-sigma-factor antagonist family.</text>
</comment>
<dbReference type="SUPFAM" id="SSF52091">
    <property type="entry name" value="SpoIIaa-like"/>
    <property type="match status" value="1"/>
</dbReference>
<dbReference type="PROSITE" id="PS50801">
    <property type="entry name" value="STAS"/>
    <property type="match status" value="1"/>
</dbReference>
<evidence type="ECO:0000313" key="4">
    <source>
        <dbReference type="EMBL" id="MFB9201241.1"/>
    </source>
</evidence>
<evidence type="ECO:0000313" key="5">
    <source>
        <dbReference type="Proteomes" id="UP001589647"/>
    </source>
</evidence>
<dbReference type="InterPro" id="IPR036513">
    <property type="entry name" value="STAS_dom_sf"/>
</dbReference>
<name>A0ABV5I9V0_9ACTN</name>
<dbReference type="Pfam" id="PF01740">
    <property type="entry name" value="STAS"/>
    <property type="match status" value="1"/>
</dbReference>
<feature type="domain" description="STAS" evidence="3">
    <location>
        <begin position="4"/>
        <end position="110"/>
    </location>
</feature>
<keyword evidence="5" id="KW-1185">Reference proteome</keyword>
<evidence type="ECO:0000256" key="2">
    <source>
        <dbReference type="RuleBase" id="RU003749"/>
    </source>
</evidence>
<dbReference type="CDD" id="cd07043">
    <property type="entry name" value="STAS_anti-anti-sigma_factors"/>
    <property type="match status" value="1"/>
</dbReference>
<organism evidence="4 5">
    <name type="scientific">Nonomuraea spiralis</name>
    <dbReference type="NCBI Taxonomy" id="46182"/>
    <lineage>
        <taxon>Bacteria</taxon>
        <taxon>Bacillati</taxon>
        <taxon>Actinomycetota</taxon>
        <taxon>Actinomycetes</taxon>
        <taxon>Streptosporangiales</taxon>
        <taxon>Streptosporangiaceae</taxon>
        <taxon>Nonomuraea</taxon>
    </lineage>
</organism>
<dbReference type="InterPro" id="IPR002645">
    <property type="entry name" value="STAS_dom"/>
</dbReference>
<dbReference type="Proteomes" id="UP001589647">
    <property type="component" value="Unassembled WGS sequence"/>
</dbReference>
<dbReference type="RefSeq" id="WP_189650158.1">
    <property type="nucleotide sequence ID" value="NZ_BMRC01000012.1"/>
</dbReference>
<protein>
    <recommendedName>
        <fullName evidence="2">Anti-sigma factor antagonist</fullName>
    </recommendedName>
</protein>
<dbReference type="PANTHER" id="PTHR33495:SF2">
    <property type="entry name" value="ANTI-SIGMA FACTOR ANTAGONIST TM_1081-RELATED"/>
    <property type="match status" value="1"/>
</dbReference>
<dbReference type="PANTHER" id="PTHR33495">
    <property type="entry name" value="ANTI-SIGMA FACTOR ANTAGONIST TM_1081-RELATED-RELATED"/>
    <property type="match status" value="1"/>
</dbReference>
<dbReference type="NCBIfam" id="TIGR00377">
    <property type="entry name" value="ant_ant_sig"/>
    <property type="match status" value="1"/>
</dbReference>
<evidence type="ECO:0000256" key="1">
    <source>
        <dbReference type="ARBA" id="ARBA00009013"/>
    </source>
</evidence>
<dbReference type="Gene3D" id="3.30.750.24">
    <property type="entry name" value="STAS domain"/>
    <property type="match status" value="1"/>
</dbReference>
<reference evidence="4 5" key="1">
    <citation type="submission" date="2024-09" db="EMBL/GenBank/DDBJ databases">
        <authorList>
            <person name="Sun Q."/>
            <person name="Mori K."/>
        </authorList>
    </citation>
    <scope>NUCLEOTIDE SEQUENCE [LARGE SCALE GENOMIC DNA]</scope>
    <source>
        <strain evidence="4 5">CCM 3426</strain>
    </source>
</reference>
<gene>
    <name evidence="4" type="ORF">ACFFV7_08580</name>
</gene>
<evidence type="ECO:0000259" key="3">
    <source>
        <dbReference type="PROSITE" id="PS50801"/>
    </source>
</evidence>
<accession>A0ABV5I9V0</accession>